<keyword evidence="3" id="KW-0804">Transcription</keyword>
<dbReference type="PROSITE" id="PS51118">
    <property type="entry name" value="HTH_HXLR"/>
    <property type="match status" value="1"/>
</dbReference>
<reference evidence="6" key="1">
    <citation type="journal article" date="2019" name="Int. J. Syst. Evol. Microbiol.">
        <title>The Global Catalogue of Microorganisms (GCM) 10K type strain sequencing project: providing services to taxonomists for standard genome sequencing and annotation.</title>
        <authorList>
            <consortium name="The Broad Institute Genomics Platform"/>
            <consortium name="The Broad Institute Genome Sequencing Center for Infectious Disease"/>
            <person name="Wu L."/>
            <person name="Ma J."/>
        </authorList>
    </citation>
    <scope>NUCLEOTIDE SEQUENCE [LARGE SCALE GENOMIC DNA]</scope>
    <source>
        <strain evidence="6">NBRC 108725</strain>
    </source>
</reference>
<feature type="domain" description="HTH hxlR-type" evidence="4">
    <location>
        <begin position="19"/>
        <end position="118"/>
    </location>
</feature>
<evidence type="ECO:0000259" key="4">
    <source>
        <dbReference type="PROSITE" id="PS51118"/>
    </source>
</evidence>
<organism evidence="5 6">
    <name type="scientific">Naasia aerilata</name>
    <dbReference type="NCBI Taxonomy" id="1162966"/>
    <lineage>
        <taxon>Bacteria</taxon>
        <taxon>Bacillati</taxon>
        <taxon>Actinomycetota</taxon>
        <taxon>Actinomycetes</taxon>
        <taxon>Micrococcales</taxon>
        <taxon>Microbacteriaceae</taxon>
        <taxon>Naasia</taxon>
    </lineage>
</organism>
<protein>
    <recommendedName>
        <fullName evidence="4">HTH hxlR-type domain-containing protein</fullName>
    </recommendedName>
</protein>
<dbReference type="SUPFAM" id="SSF46785">
    <property type="entry name" value="Winged helix' DNA-binding domain"/>
    <property type="match status" value="1"/>
</dbReference>
<dbReference type="Pfam" id="PF01638">
    <property type="entry name" value="HxlR"/>
    <property type="match status" value="1"/>
</dbReference>
<evidence type="ECO:0000256" key="3">
    <source>
        <dbReference type="ARBA" id="ARBA00023163"/>
    </source>
</evidence>
<gene>
    <name evidence="5" type="ORF">GCM10025866_07930</name>
</gene>
<dbReference type="PANTHER" id="PTHR33204">
    <property type="entry name" value="TRANSCRIPTIONAL REGULATOR, MARR FAMILY"/>
    <property type="match status" value="1"/>
</dbReference>
<keyword evidence="2" id="KW-0238">DNA-binding</keyword>
<dbReference type="Proteomes" id="UP001321498">
    <property type="component" value="Chromosome"/>
</dbReference>
<dbReference type="PANTHER" id="PTHR33204:SF37">
    <property type="entry name" value="HTH-TYPE TRANSCRIPTIONAL REGULATOR YODB"/>
    <property type="match status" value="1"/>
</dbReference>
<proteinExistence type="predicted"/>
<evidence type="ECO:0000256" key="1">
    <source>
        <dbReference type="ARBA" id="ARBA00023015"/>
    </source>
</evidence>
<keyword evidence="6" id="KW-1185">Reference proteome</keyword>
<evidence type="ECO:0000313" key="5">
    <source>
        <dbReference type="EMBL" id="BDZ44884.1"/>
    </source>
</evidence>
<evidence type="ECO:0000256" key="2">
    <source>
        <dbReference type="ARBA" id="ARBA00023125"/>
    </source>
</evidence>
<dbReference type="InterPro" id="IPR036388">
    <property type="entry name" value="WH-like_DNA-bd_sf"/>
</dbReference>
<dbReference type="RefSeq" id="WP_286278298.1">
    <property type="nucleotide sequence ID" value="NZ_AP027731.1"/>
</dbReference>
<evidence type="ECO:0000313" key="6">
    <source>
        <dbReference type="Proteomes" id="UP001321498"/>
    </source>
</evidence>
<name>A0ABM8G9K8_9MICO</name>
<dbReference type="EMBL" id="AP027731">
    <property type="protein sequence ID" value="BDZ44884.1"/>
    <property type="molecule type" value="Genomic_DNA"/>
</dbReference>
<accession>A0ABM8G9K8</accession>
<dbReference type="InterPro" id="IPR002577">
    <property type="entry name" value="HTH_HxlR"/>
</dbReference>
<dbReference type="InterPro" id="IPR036390">
    <property type="entry name" value="WH_DNA-bd_sf"/>
</dbReference>
<sequence>MTDTTRTLTGWETVDDEQCRRATSIVELLGHRWSSGILLAISRGATRFSEIVATVHGLSDRLAAVRLRELEHAGLIDRTVTPTTPVSVRYALSPRGRDLLAALQPLQEYGQRWEPQPGE</sequence>
<keyword evidence="1" id="KW-0805">Transcription regulation</keyword>
<dbReference type="Gene3D" id="1.10.10.10">
    <property type="entry name" value="Winged helix-like DNA-binding domain superfamily/Winged helix DNA-binding domain"/>
    <property type="match status" value="1"/>
</dbReference>